<protein>
    <submittedName>
        <fullName evidence="2">Uncharacterized protein</fullName>
    </submittedName>
</protein>
<evidence type="ECO:0000313" key="3">
    <source>
        <dbReference type="Proteomes" id="UP000005699"/>
    </source>
</evidence>
<reference evidence="2 3" key="1">
    <citation type="submission" date="2010-12" db="EMBL/GenBank/DDBJ databases">
        <authorList>
            <person name="Muzny D."/>
            <person name="Qin X."/>
            <person name="Deng J."/>
            <person name="Jiang H."/>
            <person name="Liu Y."/>
            <person name="Qu J."/>
            <person name="Song X.-Z."/>
            <person name="Zhang L."/>
            <person name="Thornton R."/>
            <person name="Coyle M."/>
            <person name="Francisco L."/>
            <person name="Jackson L."/>
            <person name="Javaid M."/>
            <person name="Korchina V."/>
            <person name="Kovar C."/>
            <person name="Mata R."/>
            <person name="Mathew T."/>
            <person name="Ngo R."/>
            <person name="Nguyen L."/>
            <person name="Nguyen N."/>
            <person name="Okwuonu G."/>
            <person name="Ongeri F."/>
            <person name="Pham C."/>
            <person name="Simmons D."/>
            <person name="Wilczek-Boney K."/>
            <person name="Hale W."/>
            <person name="Jakkamsetti A."/>
            <person name="Pham P."/>
            <person name="Ruth R."/>
            <person name="San Lucas F."/>
            <person name="Warren J."/>
            <person name="Zhang J."/>
            <person name="Zhao Z."/>
            <person name="Zhou C."/>
            <person name="Zhu D."/>
            <person name="Lee S."/>
            <person name="Bess C."/>
            <person name="Blankenburg K."/>
            <person name="Forbes L."/>
            <person name="Fu Q."/>
            <person name="Gubbala S."/>
            <person name="Hirani K."/>
            <person name="Jayaseelan J.C."/>
            <person name="Lara F."/>
            <person name="Munidasa M."/>
            <person name="Palculict T."/>
            <person name="Patil S."/>
            <person name="Pu L.-L."/>
            <person name="Saada N."/>
            <person name="Tang L."/>
            <person name="Weissenberger G."/>
            <person name="Zhu Y."/>
            <person name="Hemphill L."/>
            <person name="Shang Y."/>
            <person name="Youmans B."/>
            <person name="Ayvaz T."/>
            <person name="Ross M."/>
            <person name="Santibanez J."/>
            <person name="Aqrawi P."/>
            <person name="Gross S."/>
            <person name="Joshi V."/>
            <person name="Fowler G."/>
            <person name="Nazareth L."/>
            <person name="Reid J."/>
            <person name="Worley K."/>
            <person name="Petrosino J."/>
            <person name="Highlander S."/>
            <person name="Gibbs R."/>
        </authorList>
    </citation>
    <scope>NUCLEOTIDE SEQUENCE [LARGE SCALE GENOMIC DNA]</scope>
    <source>
        <strain evidence="2 3">ATCC 9812</strain>
    </source>
</reference>
<dbReference type="HOGENOM" id="CLU_2588199_0_0_9"/>
<dbReference type="Proteomes" id="UP000005699">
    <property type="component" value="Unassembled WGS sequence"/>
</dbReference>
<keyword evidence="1" id="KW-0472">Membrane</keyword>
<organism evidence="2 3">
    <name type="scientific">Streptococcus equinus ATCC 9812</name>
    <dbReference type="NCBI Taxonomy" id="525379"/>
    <lineage>
        <taxon>Bacteria</taxon>
        <taxon>Bacillati</taxon>
        <taxon>Bacillota</taxon>
        <taxon>Bacilli</taxon>
        <taxon>Lactobacillales</taxon>
        <taxon>Streptococcaceae</taxon>
        <taxon>Streptococcus</taxon>
    </lineage>
</organism>
<name>E8JPD1_STREI</name>
<proteinExistence type="predicted"/>
<gene>
    <name evidence="2" type="ORF">HMPREF0819_0854</name>
</gene>
<evidence type="ECO:0000313" key="2">
    <source>
        <dbReference type="EMBL" id="EFW88948.1"/>
    </source>
</evidence>
<dbReference type="AlphaFoldDB" id="E8JPD1"/>
<evidence type="ECO:0000256" key="1">
    <source>
        <dbReference type="SAM" id="Phobius"/>
    </source>
</evidence>
<keyword evidence="1" id="KW-0812">Transmembrane</keyword>
<accession>E8JPD1</accession>
<dbReference type="EMBL" id="AEVB01000026">
    <property type="protein sequence ID" value="EFW88948.1"/>
    <property type="molecule type" value="Genomic_DNA"/>
</dbReference>
<comment type="caution">
    <text evidence="2">The sequence shown here is derived from an EMBL/GenBank/DDBJ whole genome shotgun (WGS) entry which is preliminary data.</text>
</comment>
<keyword evidence="1" id="KW-1133">Transmembrane helix</keyword>
<feature type="transmembrane region" description="Helical" evidence="1">
    <location>
        <begin position="32"/>
        <end position="54"/>
    </location>
</feature>
<sequence length="80" mass="9761">MTNRKAFYYFHHDLSKRIEEELSQYTQEKISYFYYGVLLFTQIMIITLILNPVFRRMSVRLLGKQKNLKIFMKVNYNLVA</sequence>